<sequence length="74" mass="8569">MNITRLADENTHKLNMPIIRETHVQIKTKNKTKSKHYSIGLIVGLLLLKVFWSLWHCNIGAIPNKAHAQNQNKR</sequence>
<feature type="transmembrane region" description="Helical" evidence="1">
    <location>
        <begin position="37"/>
        <end position="55"/>
    </location>
</feature>
<organism evidence="2">
    <name type="scientific">Eucalyptus grandis</name>
    <name type="common">Flooded gum</name>
    <dbReference type="NCBI Taxonomy" id="71139"/>
    <lineage>
        <taxon>Eukaryota</taxon>
        <taxon>Viridiplantae</taxon>
        <taxon>Streptophyta</taxon>
        <taxon>Embryophyta</taxon>
        <taxon>Tracheophyta</taxon>
        <taxon>Spermatophyta</taxon>
        <taxon>Magnoliopsida</taxon>
        <taxon>eudicotyledons</taxon>
        <taxon>Gunneridae</taxon>
        <taxon>Pentapetalae</taxon>
        <taxon>rosids</taxon>
        <taxon>malvids</taxon>
        <taxon>Myrtales</taxon>
        <taxon>Myrtaceae</taxon>
        <taxon>Myrtoideae</taxon>
        <taxon>Eucalypteae</taxon>
        <taxon>Eucalyptus</taxon>
    </lineage>
</organism>
<accession>A0A059CIU6</accession>
<proteinExistence type="predicted"/>
<evidence type="ECO:0000256" key="1">
    <source>
        <dbReference type="SAM" id="Phobius"/>
    </source>
</evidence>
<gene>
    <name evidence="2" type="ORF">EUGRSUZ_D02361</name>
</gene>
<protein>
    <submittedName>
        <fullName evidence="2">Uncharacterized protein</fullName>
    </submittedName>
</protein>
<keyword evidence="1" id="KW-1133">Transmembrane helix</keyword>
<keyword evidence="1" id="KW-0812">Transmembrane</keyword>
<dbReference type="EMBL" id="KK198756">
    <property type="protein sequence ID" value="KCW78159.1"/>
    <property type="molecule type" value="Genomic_DNA"/>
</dbReference>
<reference evidence="2" key="1">
    <citation type="submission" date="2013-07" db="EMBL/GenBank/DDBJ databases">
        <title>The genome of Eucalyptus grandis.</title>
        <authorList>
            <person name="Schmutz J."/>
            <person name="Hayes R."/>
            <person name="Myburg A."/>
            <person name="Tuskan G."/>
            <person name="Grattapaglia D."/>
            <person name="Rokhsar D.S."/>
        </authorList>
    </citation>
    <scope>NUCLEOTIDE SEQUENCE</scope>
    <source>
        <tissue evidence="2">Leaf extractions</tissue>
    </source>
</reference>
<evidence type="ECO:0000313" key="2">
    <source>
        <dbReference type="EMBL" id="KCW78159.1"/>
    </source>
</evidence>
<name>A0A059CIU6_EUCGR</name>
<dbReference type="AlphaFoldDB" id="A0A059CIU6"/>
<keyword evidence="1" id="KW-0472">Membrane</keyword>
<dbReference type="Gramene" id="KCW78159">
    <property type="protein sequence ID" value="KCW78159"/>
    <property type="gene ID" value="EUGRSUZ_D02361"/>
</dbReference>
<dbReference type="InParanoid" id="A0A059CIU6"/>